<name>A0A150WM06_BDEBC</name>
<dbReference type="Proteomes" id="UP000075320">
    <property type="component" value="Unassembled WGS sequence"/>
</dbReference>
<evidence type="ECO:0008006" key="4">
    <source>
        <dbReference type="Google" id="ProtNLM"/>
    </source>
</evidence>
<keyword evidence="3" id="KW-1185">Reference proteome</keyword>
<dbReference type="SUPFAM" id="SSF109998">
    <property type="entry name" value="Triger factor/SurA peptide-binding domain-like"/>
    <property type="match status" value="1"/>
</dbReference>
<dbReference type="RefSeq" id="WP_061835433.1">
    <property type="nucleotide sequence ID" value="NZ_LUKE01000002.1"/>
</dbReference>
<feature type="chain" id="PRO_5007572908" description="SurA N-terminal domain-containing protein" evidence="1">
    <location>
        <begin position="19"/>
        <end position="213"/>
    </location>
</feature>
<keyword evidence="1" id="KW-0732">Signal</keyword>
<accession>A0A150WM06</accession>
<comment type="caution">
    <text evidence="2">The sequence shown here is derived from an EMBL/GenBank/DDBJ whole genome shotgun (WGS) entry which is preliminary data.</text>
</comment>
<proteinExistence type="predicted"/>
<feature type="signal peptide" evidence="1">
    <location>
        <begin position="1"/>
        <end position="18"/>
    </location>
</feature>
<evidence type="ECO:0000313" key="3">
    <source>
        <dbReference type="Proteomes" id="UP000075320"/>
    </source>
</evidence>
<evidence type="ECO:0000313" key="2">
    <source>
        <dbReference type="EMBL" id="KYG64922.1"/>
    </source>
</evidence>
<dbReference type="InterPro" id="IPR027304">
    <property type="entry name" value="Trigger_fact/SurA_dom_sf"/>
</dbReference>
<gene>
    <name evidence="2" type="ORF">AZI86_12035</name>
</gene>
<evidence type="ECO:0000256" key="1">
    <source>
        <dbReference type="SAM" id="SignalP"/>
    </source>
</evidence>
<dbReference type="OrthoDB" id="5293447at2"/>
<protein>
    <recommendedName>
        <fullName evidence="4">SurA N-terminal domain-containing protein</fullName>
    </recommendedName>
</protein>
<dbReference type="EMBL" id="LUKE01000002">
    <property type="protein sequence ID" value="KYG64922.1"/>
    <property type="molecule type" value="Genomic_DNA"/>
</dbReference>
<sequence length="213" mass="23924">MNFLAGFFILITFQVATAATLVTQTVGQVSDHVVTSREVQIAMAIEGVLFPSPKSPAKSLNETRPGNPDFRTAVTAVLLEAVVAIEAENFNVANISSEEVNAAVAQVEKMVAGRAYWNELEVSAQELKTFTTRKLMAKSFLKFKTSSMSGIITDQEAQDYYERNRVKFGSSSFDSFKDNIKTYLAQQQLEERIRSWFEVIKRKYRVRTFVAEP</sequence>
<dbReference type="Gene3D" id="1.10.4030.10">
    <property type="entry name" value="Porin chaperone SurA, peptide-binding domain"/>
    <property type="match status" value="1"/>
</dbReference>
<organism evidence="2 3">
    <name type="scientific">Bdellovibrio bacteriovorus</name>
    <dbReference type="NCBI Taxonomy" id="959"/>
    <lineage>
        <taxon>Bacteria</taxon>
        <taxon>Pseudomonadati</taxon>
        <taxon>Bdellovibrionota</taxon>
        <taxon>Bdellovibrionia</taxon>
        <taxon>Bdellovibrionales</taxon>
        <taxon>Pseudobdellovibrionaceae</taxon>
        <taxon>Bdellovibrio</taxon>
    </lineage>
</organism>
<dbReference type="AlphaFoldDB" id="A0A150WM06"/>
<reference evidence="2 3" key="1">
    <citation type="submission" date="2016-03" db="EMBL/GenBank/DDBJ databases">
        <authorList>
            <person name="Ploux O."/>
        </authorList>
    </citation>
    <scope>NUCLEOTIDE SEQUENCE [LARGE SCALE GENOMIC DNA]</scope>
    <source>
        <strain evidence="2 3">R0</strain>
    </source>
</reference>